<dbReference type="AlphaFoldDB" id="A0A4R3MF39"/>
<comment type="caution">
    <text evidence="7">The sequence shown here is derived from an EMBL/GenBank/DDBJ whole genome shotgun (WGS) entry which is preliminary data.</text>
</comment>
<evidence type="ECO:0000259" key="6">
    <source>
        <dbReference type="Pfam" id="PF13458"/>
    </source>
</evidence>
<evidence type="ECO:0000313" key="7">
    <source>
        <dbReference type="EMBL" id="TCT10195.1"/>
    </source>
</evidence>
<evidence type="ECO:0000256" key="3">
    <source>
        <dbReference type="ARBA" id="ARBA00022729"/>
    </source>
</evidence>
<feature type="domain" description="Leucine-binding protein" evidence="6">
    <location>
        <begin position="28"/>
        <end position="354"/>
    </location>
</feature>
<protein>
    <submittedName>
        <fullName evidence="7">Amino acid/amide ABC transporter substrate-binding protein (HAAT family)</fullName>
    </submittedName>
</protein>
<gene>
    <name evidence="7" type="ORF">EDC26_102151</name>
</gene>
<dbReference type="InterPro" id="IPR000709">
    <property type="entry name" value="Leu_Ile_Val-bd"/>
</dbReference>
<dbReference type="InterPro" id="IPR028081">
    <property type="entry name" value="Leu-bd"/>
</dbReference>
<dbReference type="OrthoDB" id="9783240at2"/>
<dbReference type="GO" id="GO:0006865">
    <property type="term" value="P:amino acid transport"/>
    <property type="evidence" value="ECO:0007669"/>
    <property type="project" value="UniProtKB-KW"/>
</dbReference>
<dbReference type="RefSeq" id="WP_132579799.1">
    <property type="nucleotide sequence ID" value="NZ_SMAJ01000002.1"/>
</dbReference>
<evidence type="ECO:0000256" key="5">
    <source>
        <dbReference type="SAM" id="SignalP"/>
    </source>
</evidence>
<feature type="signal peptide" evidence="5">
    <location>
        <begin position="1"/>
        <end position="25"/>
    </location>
</feature>
<sequence>MQIRHLLKVLPALLIGASLASTVHAADIKIGVAEALTGPAGKYGVAIKNGFTLAADEINAKGGVNGNKLALIVEDEQGKKEEAINVFKKLIFQDKVLMVFGPTLSNSAFAADPIANAAKVVAFGTSNTADGITQMGPYTFRNSVMEADVLPVSTRAAVKHFNIKKVAVIYGNDDAFTKDGYNVFKATLADQKIPVTDTEAYAKGDVDFKAQLTKMKAGNPDAIVCSCLAEEAGNIILQARSLGMKQPFIGGNGFNSPKLFDIAKDAADNSIMGSPWSSENTAPANQAFIKAYQAKFNMAPDQFAAQAYDAMNILAATLKNVKLSGNLAKDREAVRVALPEAKWDGATGKFSFRPAPASKSGKAVGYDAQQDAIVNIAQHNKFVVLK</sequence>
<name>A0A4R3MF39_9BURK</name>
<dbReference type="PANTHER" id="PTHR30483:SF6">
    <property type="entry name" value="PERIPLASMIC BINDING PROTEIN OF ABC TRANSPORTER FOR NATURAL AMINO ACIDS"/>
    <property type="match status" value="1"/>
</dbReference>
<organism evidence="7 8">
    <name type="scientific">Paralcaligenes ureilyticus</name>
    <dbReference type="NCBI Taxonomy" id="627131"/>
    <lineage>
        <taxon>Bacteria</taxon>
        <taxon>Pseudomonadati</taxon>
        <taxon>Pseudomonadota</taxon>
        <taxon>Betaproteobacteria</taxon>
        <taxon>Burkholderiales</taxon>
        <taxon>Alcaligenaceae</taxon>
        <taxon>Paralcaligenes</taxon>
    </lineage>
</organism>
<dbReference type="InterPro" id="IPR028082">
    <property type="entry name" value="Peripla_BP_I"/>
</dbReference>
<dbReference type="Proteomes" id="UP000295525">
    <property type="component" value="Unassembled WGS sequence"/>
</dbReference>
<keyword evidence="3 5" id="KW-0732">Signal</keyword>
<evidence type="ECO:0000256" key="1">
    <source>
        <dbReference type="ARBA" id="ARBA00010062"/>
    </source>
</evidence>
<dbReference type="SUPFAM" id="SSF53822">
    <property type="entry name" value="Periplasmic binding protein-like I"/>
    <property type="match status" value="1"/>
</dbReference>
<reference evidence="7 8" key="1">
    <citation type="submission" date="2019-03" db="EMBL/GenBank/DDBJ databases">
        <title>Genomic Encyclopedia of Type Strains, Phase IV (KMG-IV): sequencing the most valuable type-strain genomes for metagenomic binning, comparative biology and taxonomic classification.</title>
        <authorList>
            <person name="Goeker M."/>
        </authorList>
    </citation>
    <scope>NUCLEOTIDE SEQUENCE [LARGE SCALE GENOMIC DNA]</scope>
    <source>
        <strain evidence="7 8">DSM 24591</strain>
    </source>
</reference>
<dbReference type="InterPro" id="IPR051010">
    <property type="entry name" value="BCAA_transport"/>
</dbReference>
<proteinExistence type="inferred from homology"/>
<dbReference type="CDD" id="cd06348">
    <property type="entry name" value="PBP1_ABC_HAAT-like"/>
    <property type="match status" value="1"/>
</dbReference>
<keyword evidence="2" id="KW-0813">Transport</keyword>
<accession>A0A4R3MF39</accession>
<dbReference type="Pfam" id="PF13458">
    <property type="entry name" value="Peripla_BP_6"/>
    <property type="match status" value="1"/>
</dbReference>
<keyword evidence="8" id="KW-1185">Reference proteome</keyword>
<dbReference type="Gene3D" id="3.40.50.2300">
    <property type="match status" value="2"/>
</dbReference>
<evidence type="ECO:0000256" key="4">
    <source>
        <dbReference type="ARBA" id="ARBA00022970"/>
    </source>
</evidence>
<evidence type="ECO:0000313" key="8">
    <source>
        <dbReference type="Proteomes" id="UP000295525"/>
    </source>
</evidence>
<dbReference type="EMBL" id="SMAJ01000002">
    <property type="protein sequence ID" value="TCT10195.1"/>
    <property type="molecule type" value="Genomic_DNA"/>
</dbReference>
<comment type="similarity">
    <text evidence="1">Belongs to the leucine-binding protein family.</text>
</comment>
<keyword evidence="4" id="KW-0029">Amino-acid transport</keyword>
<feature type="chain" id="PRO_5020750981" evidence="5">
    <location>
        <begin position="26"/>
        <end position="386"/>
    </location>
</feature>
<evidence type="ECO:0000256" key="2">
    <source>
        <dbReference type="ARBA" id="ARBA00022448"/>
    </source>
</evidence>
<dbReference type="PANTHER" id="PTHR30483">
    <property type="entry name" value="LEUCINE-SPECIFIC-BINDING PROTEIN"/>
    <property type="match status" value="1"/>
</dbReference>
<dbReference type="PRINTS" id="PR00337">
    <property type="entry name" value="LEUILEVALBP"/>
</dbReference>